<evidence type="ECO:0000256" key="1">
    <source>
        <dbReference type="ARBA" id="ARBA00022441"/>
    </source>
</evidence>
<keyword evidence="2" id="KW-0677">Repeat</keyword>
<evidence type="ECO:0000256" key="2">
    <source>
        <dbReference type="ARBA" id="ARBA00022737"/>
    </source>
</evidence>
<dbReference type="EMBL" id="CP020465">
    <property type="protein sequence ID" value="ASP49702.1"/>
    <property type="molecule type" value="Genomic_DNA"/>
</dbReference>
<organism evidence="3 4">
    <name type="scientific">Cognaticolwellia beringensis</name>
    <dbReference type="NCBI Taxonomy" id="1967665"/>
    <lineage>
        <taxon>Bacteria</taxon>
        <taxon>Pseudomonadati</taxon>
        <taxon>Pseudomonadota</taxon>
        <taxon>Gammaproteobacteria</taxon>
        <taxon>Alteromonadales</taxon>
        <taxon>Colwelliaceae</taxon>
        <taxon>Cognaticolwellia</taxon>
    </lineage>
</organism>
<dbReference type="KEGG" id="cber:B5D82_19170"/>
<dbReference type="SUPFAM" id="SSF117281">
    <property type="entry name" value="Kelch motif"/>
    <property type="match status" value="2"/>
</dbReference>
<dbReference type="Pfam" id="PF24681">
    <property type="entry name" value="Kelch_KLHDC2_KLHL20_DRC7"/>
    <property type="match status" value="1"/>
</dbReference>
<reference evidence="3 4" key="1">
    <citation type="submission" date="2017-08" db="EMBL/GenBank/DDBJ databases">
        <title>Complete genome of Colwellia sp. NB097-1, a psychrophile bacterium ioslated from Bering Sea.</title>
        <authorList>
            <person name="Chen X."/>
        </authorList>
    </citation>
    <scope>NUCLEOTIDE SEQUENCE [LARGE SCALE GENOMIC DNA]</scope>
    <source>
        <strain evidence="3 4">NB097-1</strain>
    </source>
</reference>
<dbReference type="Gene3D" id="2.120.10.80">
    <property type="entry name" value="Kelch-type beta propeller"/>
    <property type="match status" value="2"/>
</dbReference>
<gene>
    <name evidence="3" type="ORF">B5D82_19170</name>
</gene>
<dbReference type="OrthoDB" id="6328960at2"/>
<dbReference type="InterPro" id="IPR015915">
    <property type="entry name" value="Kelch-typ_b-propeller"/>
</dbReference>
<accession>A0A222GDD6</accession>
<dbReference type="PANTHER" id="PTHR46260">
    <property type="entry name" value="RING-TYPE DOMAIN-CONTAINING PROTEIN"/>
    <property type="match status" value="1"/>
</dbReference>
<dbReference type="InterPro" id="IPR006652">
    <property type="entry name" value="Kelch_1"/>
</dbReference>
<protein>
    <recommendedName>
        <fullName evidence="5">Kelch repeat-containing protein</fullName>
    </recommendedName>
</protein>
<sequence length="314" mass="35162">MYAHKNICLYSFLILLIINLVGCATKPMDPSEPLSLTTARYGHAVVNDGNKIYVIAGANQSGFLSDIEVIDPSTNKINVLANKVIPRRYFSAVWDGKHSIYILGGVSLKNKKFRYEKRVEIFDTRTNTVSFAKPMPLPTRINSAVLLNEKIFVLGGAYPKNGKLTASALVTVFDIKNDNWKRSANMPTAKTTRAFIKGNFVYVVGGYDSVSSLDVFERFDPIINQWLTLPPLPVKISAHSISLIENKLFIFGDYNNLTSTYRYDFDANKWEKIDIDYKASRHNATTTLGESTYVIGGNTGTKGPFLNYIQVFKL</sequence>
<proteinExistence type="predicted"/>
<dbReference type="InterPro" id="IPR051746">
    <property type="entry name" value="Kelch_domain_containing_8"/>
</dbReference>
<dbReference type="PANTHER" id="PTHR46260:SF3">
    <property type="entry name" value="RING-TYPE DOMAIN-CONTAINING PROTEIN"/>
    <property type="match status" value="1"/>
</dbReference>
<keyword evidence="4" id="KW-1185">Reference proteome</keyword>
<name>A0A222GDD6_9GAMM</name>
<keyword evidence="1" id="KW-0880">Kelch repeat</keyword>
<dbReference type="Proteomes" id="UP000202259">
    <property type="component" value="Chromosome"/>
</dbReference>
<evidence type="ECO:0000313" key="4">
    <source>
        <dbReference type="Proteomes" id="UP000202259"/>
    </source>
</evidence>
<dbReference type="AlphaFoldDB" id="A0A222GDD6"/>
<evidence type="ECO:0008006" key="5">
    <source>
        <dbReference type="Google" id="ProtNLM"/>
    </source>
</evidence>
<evidence type="ECO:0000313" key="3">
    <source>
        <dbReference type="EMBL" id="ASP49702.1"/>
    </source>
</evidence>
<dbReference type="SMART" id="SM00612">
    <property type="entry name" value="Kelch"/>
    <property type="match status" value="5"/>
</dbReference>